<dbReference type="SMART" id="SM00912">
    <property type="entry name" value="Haemagg_act"/>
    <property type="match status" value="1"/>
</dbReference>
<dbReference type="NCBIfam" id="TIGR01901">
    <property type="entry name" value="adhes_NPXG"/>
    <property type="match status" value="1"/>
</dbReference>
<accession>A0ABZ0PU89</accession>
<dbReference type="EMBL" id="CP137892">
    <property type="protein sequence ID" value="WPC04753.1"/>
    <property type="molecule type" value="Genomic_DNA"/>
</dbReference>
<sequence length="1661" mass="171648">MRNDTAAFPLSPRGKLRWAIASLALLQPLQAAFAAGLTAANGPGGTPQIHNQQGVPVIDIVAPNGAGLSHNQFLDYNVDRQGLVLNNALQGGQSALAGQLGANPQLQSQAASVILNEVISRNASQINGAQEIFGRPADYVLANPNGISVNGASFINAPRASLVVGKPELQDGQLQGLNTQRANGKLSVQAQGLRNDGGRLDLLAPQIDSQGQIRARDELNLIAGRNQVGYADGQVHASAPATSADGQRIDASLFGAMQAGRINIVSTAEGAGVKVGPTQLDGGDGVSIASAGGLTISGQAAQDNSLDGRMANVRSSQGDVTLKAATDLGLAATEVSGRDVQLSTGRNLTLGSLESKQLRESRNNWKKKFWGITYETFEQTLTDRDSRQHGSTIKASRDASLQAGADSRLQGASVTAGQQLKVDSGGDLTLAATTEVSEHRDRGNHRKHLWKANWDNSSRSERSIASQLKAGGDAAVQSGADLRLEGAVVQSGGDLILGGKQKVEIDTAKRSQSNSNSRYSGDLVGGSFFGKNGSGDKAQTLNQRSEVNAQGKLLIAADDVRISGSQVRGKTDASVISQRGSLTIDGVQDSSLSNQHDKDSKLFGLVKDEQRSRVASSTVVRSELRSDSNLQLKSASDLSVVGALVEAADKLKLDAVGNIDVLAAKNTEQTSVTTDSHGFSAYAKETQAATDTQKGSRQYRAGIRYEQVEETRTSDTTTHQGSELKGGTVALASQAELTLQGSKLDAGSGGASLAAQDVKLLAAQDSHHSDSSQTTTGVGFYYTGGLDRAGSGWEGGQQTLDTTSDSSKAKVSTLNSAGTLAIDSGTGTLTSQGAQLNASGALQVSAGQVDNQAASDTQSGTRKEQGWSVDIGANVEYRGIARPIEKAVEGIAQRNFYQPGLLDAFEQPNLGLDLEGGYQEKNSRQQSSSAQVSQFHGGQVQVVVAGQLQDQGTQYRADQGQVQITADSHRLNAASDSSSASAESLDAKANLRVYTTTGKDINGRLSGIGGSAETSASSSRAVVGSLSGSQGIQIQLGTDGAYEGSRFDGGQGGVQLQAGGNIELNQANDRQTNSNHSLKGDASLQVGMSKGSGGKGGNGSANFLVNDQRLSSQDSQARVATLAGNGAIVISSGGNLSLQGSQIGSAEQPVADVTLKAGGSLDFQAATGSHKAEGSNLGGGLSLGASKTKGAETSNSGASAGGQFAIGRVQENSLTSSGGTLHSQGRVELSAAAADAQALHLQGTRIDAQSVALEARQGGILQESAQSTEHKNNWGLGLGVGGSGGKTYLNQGASKDTDQDNYGVYGRVKIDVDRLDSTTQHNSQIQAERVWLNSQGDTRLAGASIEAERVEGRIGGDLSVESRKDSEQRLKLGIDLRLAGEKNQPGLVEKLGKHTGPAADPLKEKSQAAFDKQRGKLENGVDKVAGKLGEAKDSLVSQAGIAKDKLTDKLSRSGSYDVNPEPRGALGSKLDQAKGYLADKASAAADGLGQLKDKLGSSKEGSYAVNDKTGAGKTVADKVGNLLFGDKSNTAALTPTLYLDVSHVDKDAVTSASGIGASQGIDLQVGGATQLTGATLKAGNGTVDLGGSAVSSRTLDSKDYRADLGLNLSKSPVDLLFGIKDELTQQQDAAPQKDQLFNLGVLRVGGHNDRHLVQAGIEQKP</sequence>
<evidence type="ECO:0000256" key="2">
    <source>
        <dbReference type="SAM" id="SignalP"/>
    </source>
</evidence>
<dbReference type="Pfam" id="PF05860">
    <property type="entry name" value="TPS"/>
    <property type="match status" value="1"/>
</dbReference>
<name>A0ABZ0PU89_9PSED</name>
<reference evidence="4 5" key="1">
    <citation type="submission" date="2023-11" db="EMBL/GenBank/DDBJ databases">
        <title>Complete genome of Pseudomonas benzenivorans BA3361.</title>
        <authorList>
            <person name="Shin S.Y."/>
            <person name="Song J."/>
            <person name="Kang H."/>
        </authorList>
    </citation>
    <scope>NUCLEOTIDE SEQUENCE [LARGE SCALE GENOMIC DNA]</scope>
    <source>
        <strain evidence="4 5">HNIBRBA3361</strain>
    </source>
</reference>
<feature type="chain" id="PRO_5046370289" evidence="2">
    <location>
        <begin position="35"/>
        <end position="1661"/>
    </location>
</feature>
<feature type="region of interest" description="Disordered" evidence="1">
    <location>
        <begin position="1071"/>
        <end position="1103"/>
    </location>
</feature>
<dbReference type="SUPFAM" id="SSF51126">
    <property type="entry name" value="Pectin lyase-like"/>
    <property type="match status" value="1"/>
</dbReference>
<evidence type="ECO:0000313" key="5">
    <source>
        <dbReference type="Proteomes" id="UP001305928"/>
    </source>
</evidence>
<feature type="region of interest" description="Disordered" evidence="1">
    <location>
        <begin position="685"/>
        <end position="726"/>
    </location>
</feature>
<protein>
    <submittedName>
        <fullName evidence="4">Hemagglutinin repeat-containing protein</fullName>
    </submittedName>
</protein>
<dbReference type="Gene3D" id="2.160.20.10">
    <property type="entry name" value="Single-stranded right-handed beta-helix, Pectin lyase-like"/>
    <property type="match status" value="1"/>
</dbReference>
<dbReference type="Proteomes" id="UP001305928">
    <property type="component" value="Chromosome"/>
</dbReference>
<dbReference type="InterPro" id="IPR025157">
    <property type="entry name" value="Hemagglutinin_rpt"/>
</dbReference>
<evidence type="ECO:0000313" key="4">
    <source>
        <dbReference type="EMBL" id="WPC04753.1"/>
    </source>
</evidence>
<dbReference type="RefSeq" id="WP_318643890.1">
    <property type="nucleotide sequence ID" value="NZ_CP137892.1"/>
</dbReference>
<feature type="region of interest" description="Disordered" evidence="1">
    <location>
        <begin position="383"/>
        <end position="418"/>
    </location>
</feature>
<dbReference type="InterPro" id="IPR008638">
    <property type="entry name" value="FhaB/CdiA-like_TPS"/>
</dbReference>
<feature type="region of interest" description="Disordered" evidence="1">
    <location>
        <begin position="435"/>
        <end position="456"/>
    </location>
</feature>
<dbReference type="Pfam" id="PF13332">
    <property type="entry name" value="Fil_haemagg_2"/>
    <property type="match status" value="5"/>
</dbReference>
<feature type="domain" description="Filamentous haemagglutinin FhaB/tRNA nuclease CdiA-like TPS" evidence="3">
    <location>
        <begin position="52"/>
        <end position="172"/>
    </location>
</feature>
<dbReference type="InterPro" id="IPR011050">
    <property type="entry name" value="Pectin_lyase_fold/virulence"/>
</dbReference>
<dbReference type="InterPro" id="IPR012334">
    <property type="entry name" value="Pectin_lyas_fold"/>
</dbReference>
<proteinExistence type="predicted"/>
<feature type="compositionally biased region" description="Gly residues" evidence="1">
    <location>
        <begin position="1090"/>
        <end position="1099"/>
    </location>
</feature>
<gene>
    <name evidence="4" type="ORF">SBP02_18660</name>
</gene>
<feature type="signal peptide" evidence="2">
    <location>
        <begin position="1"/>
        <end position="34"/>
    </location>
</feature>
<evidence type="ECO:0000256" key="1">
    <source>
        <dbReference type="SAM" id="MobiDB-lite"/>
    </source>
</evidence>
<organism evidence="4 5">
    <name type="scientific">Pseudomonas benzenivorans</name>
    <dbReference type="NCBI Taxonomy" id="556533"/>
    <lineage>
        <taxon>Bacteria</taxon>
        <taxon>Pseudomonadati</taxon>
        <taxon>Pseudomonadota</taxon>
        <taxon>Gammaproteobacteria</taxon>
        <taxon>Pseudomonadales</taxon>
        <taxon>Pseudomonadaceae</taxon>
        <taxon>Pseudomonas</taxon>
    </lineage>
</organism>
<feature type="compositionally biased region" description="Polar residues" evidence="1">
    <location>
        <begin position="687"/>
        <end position="696"/>
    </location>
</feature>
<keyword evidence="2" id="KW-0732">Signal</keyword>
<evidence type="ECO:0000259" key="3">
    <source>
        <dbReference type="SMART" id="SM00912"/>
    </source>
</evidence>
<keyword evidence="5" id="KW-1185">Reference proteome</keyword>